<keyword evidence="1" id="KW-0732">Signal</keyword>
<evidence type="ECO:0000313" key="2">
    <source>
        <dbReference type="EMBL" id="SFP47394.1"/>
    </source>
</evidence>
<protein>
    <recommendedName>
        <fullName evidence="4">Kazal-type serine protease inhibitor domain-containing protein</fullName>
    </recommendedName>
</protein>
<keyword evidence="3" id="KW-1185">Reference proteome</keyword>
<dbReference type="OrthoDB" id="8021248at2"/>
<evidence type="ECO:0000313" key="3">
    <source>
        <dbReference type="Proteomes" id="UP000199356"/>
    </source>
</evidence>
<proteinExistence type="predicted"/>
<gene>
    <name evidence="2" type="ORF">SAMN04488047_10721</name>
</gene>
<feature type="chain" id="PRO_5011751109" description="Kazal-type serine protease inhibitor domain-containing protein" evidence="1">
    <location>
        <begin position="17"/>
        <end position="94"/>
    </location>
</feature>
<feature type="signal peptide" evidence="1">
    <location>
        <begin position="1"/>
        <end position="16"/>
    </location>
</feature>
<reference evidence="2 3" key="1">
    <citation type="submission" date="2016-10" db="EMBL/GenBank/DDBJ databases">
        <authorList>
            <person name="de Groot N.N."/>
        </authorList>
    </citation>
    <scope>NUCLEOTIDE SEQUENCE [LARGE SCALE GENOMIC DNA]</scope>
    <source>
        <strain evidence="2 3">DSM 19547</strain>
    </source>
</reference>
<accession>A0A1I5QM74</accession>
<dbReference type="AlphaFoldDB" id="A0A1I5QM74"/>
<dbReference type="STRING" id="441119.SAMN04488047_10721"/>
<evidence type="ECO:0000256" key="1">
    <source>
        <dbReference type="SAM" id="SignalP"/>
    </source>
</evidence>
<dbReference type="Proteomes" id="UP000199356">
    <property type="component" value="Unassembled WGS sequence"/>
</dbReference>
<organism evidence="2 3">
    <name type="scientific">Tranquillimonas alkanivorans</name>
    <dbReference type="NCBI Taxonomy" id="441119"/>
    <lineage>
        <taxon>Bacteria</taxon>
        <taxon>Pseudomonadati</taxon>
        <taxon>Pseudomonadota</taxon>
        <taxon>Alphaproteobacteria</taxon>
        <taxon>Rhodobacterales</taxon>
        <taxon>Roseobacteraceae</taxon>
        <taxon>Tranquillimonas</taxon>
    </lineage>
</organism>
<dbReference type="RefSeq" id="WP_093421201.1">
    <property type="nucleotide sequence ID" value="NZ_FOXA01000007.1"/>
</dbReference>
<dbReference type="EMBL" id="FOXA01000007">
    <property type="protein sequence ID" value="SFP47394.1"/>
    <property type="molecule type" value="Genomic_DNA"/>
</dbReference>
<evidence type="ECO:0008006" key="4">
    <source>
        <dbReference type="Google" id="ProtNLM"/>
    </source>
</evidence>
<sequence length="94" mass="10341">MRYALALLLLALPAAAADRKDAAERPAAPPLPKIELYCTDGQGERRELGEVICITASCQTWLARCEMSQNNVMWRKIQDGCPGAGLLDRLRRAS</sequence>
<name>A0A1I5QM74_9RHOB</name>